<proteinExistence type="predicted"/>
<gene>
    <name evidence="3" type="ORF">JR316_004556</name>
</gene>
<dbReference type="OrthoDB" id="2681654at2759"/>
<feature type="region of interest" description="Disordered" evidence="2">
    <location>
        <begin position="305"/>
        <end position="579"/>
    </location>
</feature>
<protein>
    <submittedName>
        <fullName evidence="3">Uncharacterized protein</fullName>
    </submittedName>
</protein>
<feature type="coiled-coil region" evidence="1">
    <location>
        <begin position="25"/>
        <end position="52"/>
    </location>
</feature>
<name>A0A8H7Y2R0_PSICU</name>
<organism evidence="3">
    <name type="scientific">Psilocybe cubensis</name>
    <name type="common">Psychedelic mushroom</name>
    <name type="synonym">Stropharia cubensis</name>
    <dbReference type="NCBI Taxonomy" id="181762"/>
    <lineage>
        <taxon>Eukaryota</taxon>
        <taxon>Fungi</taxon>
        <taxon>Dikarya</taxon>
        <taxon>Basidiomycota</taxon>
        <taxon>Agaricomycotina</taxon>
        <taxon>Agaricomycetes</taxon>
        <taxon>Agaricomycetidae</taxon>
        <taxon>Agaricales</taxon>
        <taxon>Agaricineae</taxon>
        <taxon>Strophariaceae</taxon>
        <taxon>Psilocybe</taxon>
    </lineage>
</organism>
<accession>A0A8H7Y2R0</accession>
<feature type="compositionally biased region" description="Basic and acidic residues" evidence="2">
    <location>
        <begin position="341"/>
        <end position="356"/>
    </location>
</feature>
<feature type="compositionally biased region" description="Acidic residues" evidence="2">
    <location>
        <begin position="375"/>
        <end position="389"/>
    </location>
</feature>
<sequence>MSLRHAGPHFSKAPPSLEAANQAQIDDLVQRNRTLEHTIKKLTDQVSHEQARTRDAVLEIQAKWDANQKLWKEGCEAVLSSYRIVQKKLQVEVETERAAVIREMAITREEKLLRVQRDVKITRFQMREQELERRVEEMEEERAEFAEEMQRELQAEKEKSAAYLAKLKETRESNKLQLAEVRNALRIAKQERDAKDAEVVDLTAKNAVLENEIKSLETKFQRTTLNMEALQNKLSDADRLADELKREKASLSNQLERWQSLENKEGEAAEQQRKQIVALELELREIKEAYEHDTEKAARDLEKAHNRLQRTKDALAELESQSNNHEEENESLKKQMAKLQKANEKLKADIEEERSRIRPSPIQKSRKPTSPPPMEVDDDEIEEIEEEEPVAASKKASSKATSSKAREDQDKPSKNQRQIARKSTGGMPPRRKKPPTTTTTTTPDDDPDIVEISEHEMEQPAPTTKRKGKAKAVEREHAEDEDAAAATAAAVPRNSKGKRKATEQNDADIPQIVEKPKGSKKSSRAPSEAREAPAAKPNKARRAGSKQPVSRADTDREEKDGEDDDGDDEKVPKKKKRKLIPLAANVGPFAFNTLNLAQVDDALGIPSVLSPLKQDERVPQRSMSSSLVNSIFTKNALSRK</sequence>
<comment type="caution">
    <text evidence="3">The sequence shown here is derived from an EMBL/GenBank/DDBJ whole genome shotgun (WGS) entry which is preliminary data.</text>
</comment>
<keyword evidence="1" id="KW-0175">Coiled coil</keyword>
<evidence type="ECO:0000313" key="3">
    <source>
        <dbReference type="EMBL" id="KAG5170169.1"/>
    </source>
</evidence>
<dbReference type="EMBL" id="JAFIQS010000004">
    <property type="protein sequence ID" value="KAG5170169.1"/>
    <property type="molecule type" value="Genomic_DNA"/>
</dbReference>
<feature type="compositionally biased region" description="Basic and acidic residues" evidence="2">
    <location>
        <begin position="404"/>
        <end position="413"/>
    </location>
</feature>
<feature type="compositionally biased region" description="Basic and acidic residues" evidence="2">
    <location>
        <begin position="324"/>
        <end position="333"/>
    </location>
</feature>
<feature type="compositionally biased region" description="Basic and acidic residues" evidence="2">
    <location>
        <begin position="305"/>
        <end position="315"/>
    </location>
</feature>
<evidence type="ECO:0000256" key="1">
    <source>
        <dbReference type="SAM" id="Coils"/>
    </source>
</evidence>
<dbReference type="AlphaFoldDB" id="A0A8H7Y2R0"/>
<feature type="compositionally biased region" description="Low complexity" evidence="2">
    <location>
        <begin position="391"/>
        <end position="403"/>
    </location>
</feature>
<reference evidence="3" key="1">
    <citation type="submission" date="2021-02" db="EMBL/GenBank/DDBJ databases">
        <title>Psilocybe cubensis genome.</title>
        <authorList>
            <person name="Mckernan K.J."/>
            <person name="Crawford S."/>
            <person name="Trippe A."/>
            <person name="Kane L.T."/>
            <person name="Mclaughlin S."/>
        </authorList>
    </citation>
    <scope>NUCLEOTIDE SEQUENCE [LARGE SCALE GENOMIC DNA]</scope>
    <source>
        <strain evidence="3">MGC-MH-2018</strain>
    </source>
</reference>
<evidence type="ECO:0000256" key="2">
    <source>
        <dbReference type="SAM" id="MobiDB-lite"/>
    </source>
</evidence>